<feature type="binding site" evidence="12">
    <location>
        <position position="83"/>
    </location>
    <ligand>
        <name>ATP</name>
        <dbReference type="ChEBI" id="CHEBI:30616"/>
    </ligand>
</feature>
<comment type="similarity">
    <text evidence="7">Belongs to the protein kinase superfamily. STE Ser/Thr protein kinase family. MAP kinase kinase subfamily.</text>
</comment>
<dbReference type="FunFam" id="1.10.510.10:FF:000432">
    <property type="entry name" value="mitogen-activated protein kinase kinase 3"/>
    <property type="match status" value="1"/>
</dbReference>
<evidence type="ECO:0000259" key="15">
    <source>
        <dbReference type="PROSITE" id="PS51285"/>
    </source>
</evidence>
<feature type="binding site" evidence="12">
    <location>
        <position position="499"/>
    </location>
    <ligand>
        <name>ATP</name>
        <dbReference type="ChEBI" id="CHEBI:30616"/>
    </ligand>
</feature>
<evidence type="ECO:0000313" key="16">
    <source>
        <dbReference type="EMBL" id="KAJ3223209.1"/>
    </source>
</evidence>
<evidence type="ECO:0000256" key="6">
    <source>
        <dbReference type="ARBA" id="ARBA00022840"/>
    </source>
</evidence>
<dbReference type="PROSITE" id="PS00108">
    <property type="entry name" value="PROTEIN_KINASE_ST"/>
    <property type="match status" value="2"/>
</dbReference>
<gene>
    <name evidence="16" type="primary">S6K</name>
    <name evidence="16" type="ORF">HK099_001397</name>
</gene>
<dbReference type="FunFam" id="3.30.200.20:FF:000040">
    <property type="entry name" value="Dual specificity mitogen-activated protein kinase kinase"/>
    <property type="match status" value="1"/>
</dbReference>
<dbReference type="SMART" id="SM00133">
    <property type="entry name" value="S_TK_X"/>
    <property type="match status" value="1"/>
</dbReference>
<keyword evidence="6 12" id="KW-0067">ATP-binding</keyword>
<dbReference type="InterPro" id="IPR017892">
    <property type="entry name" value="Pkinase_C"/>
</dbReference>
<dbReference type="PROSITE" id="PS51285">
    <property type="entry name" value="AGC_KINASE_CTER"/>
    <property type="match status" value="1"/>
</dbReference>
<keyword evidence="5 16" id="KW-0418">Kinase</keyword>
<feature type="compositionally biased region" description="Polar residues" evidence="13">
    <location>
        <begin position="30"/>
        <end position="40"/>
    </location>
</feature>
<evidence type="ECO:0000256" key="8">
    <source>
        <dbReference type="ARBA" id="ARBA00038999"/>
    </source>
</evidence>
<evidence type="ECO:0000313" key="17">
    <source>
        <dbReference type="Proteomes" id="UP001211065"/>
    </source>
</evidence>
<evidence type="ECO:0000256" key="5">
    <source>
        <dbReference type="ARBA" id="ARBA00022777"/>
    </source>
</evidence>
<evidence type="ECO:0000256" key="2">
    <source>
        <dbReference type="ARBA" id="ARBA00022553"/>
    </source>
</evidence>
<comment type="catalytic activity">
    <reaction evidence="9">
        <text>L-seryl-[protein] + ATP = O-phospho-L-seryl-[protein] + ADP + H(+)</text>
        <dbReference type="Rhea" id="RHEA:17989"/>
        <dbReference type="Rhea" id="RHEA-COMP:9863"/>
        <dbReference type="Rhea" id="RHEA-COMP:11604"/>
        <dbReference type="ChEBI" id="CHEBI:15378"/>
        <dbReference type="ChEBI" id="CHEBI:29999"/>
        <dbReference type="ChEBI" id="CHEBI:30616"/>
        <dbReference type="ChEBI" id="CHEBI:83421"/>
        <dbReference type="ChEBI" id="CHEBI:456216"/>
        <dbReference type="EC" id="2.7.12.2"/>
    </reaction>
</comment>
<dbReference type="GO" id="GO:0005524">
    <property type="term" value="F:ATP binding"/>
    <property type="evidence" value="ECO:0007669"/>
    <property type="project" value="UniProtKB-UniRule"/>
</dbReference>
<keyword evidence="2" id="KW-0597">Phosphoprotein</keyword>
<proteinExistence type="inferred from homology"/>
<feature type="region of interest" description="Disordered" evidence="13">
    <location>
        <begin position="1"/>
        <end position="40"/>
    </location>
</feature>
<dbReference type="InterPro" id="IPR000961">
    <property type="entry name" value="AGC-kinase_C"/>
</dbReference>
<dbReference type="Gene3D" id="3.30.200.20">
    <property type="entry name" value="Phosphorylase Kinase, domain 1"/>
    <property type="match status" value="2"/>
</dbReference>
<keyword evidence="17" id="KW-1185">Reference proteome</keyword>
<dbReference type="InterPro" id="IPR011009">
    <property type="entry name" value="Kinase-like_dom_sf"/>
</dbReference>
<dbReference type="SMART" id="SM00220">
    <property type="entry name" value="S_TKc"/>
    <property type="match status" value="2"/>
</dbReference>
<evidence type="ECO:0000256" key="4">
    <source>
        <dbReference type="ARBA" id="ARBA00022741"/>
    </source>
</evidence>
<evidence type="ECO:0000256" key="13">
    <source>
        <dbReference type="SAM" id="MobiDB-lite"/>
    </source>
</evidence>
<comment type="caution">
    <text evidence="16">The sequence shown here is derived from an EMBL/GenBank/DDBJ whole genome shotgun (WGS) entry which is preliminary data.</text>
</comment>
<dbReference type="AlphaFoldDB" id="A0AAD5XX49"/>
<protein>
    <recommendedName>
        <fullName evidence="8">mitogen-activated protein kinase kinase</fullName>
        <ecNumber evidence="8">2.7.12.2</ecNumber>
    </recommendedName>
</protein>
<name>A0AAD5XX49_9FUNG</name>
<dbReference type="GO" id="GO:0004708">
    <property type="term" value="F:MAP kinase kinase activity"/>
    <property type="evidence" value="ECO:0007669"/>
    <property type="project" value="UniProtKB-EC"/>
</dbReference>
<comment type="catalytic activity">
    <reaction evidence="11">
        <text>L-tyrosyl-[protein] + ATP = O-phospho-L-tyrosyl-[protein] + ADP + H(+)</text>
        <dbReference type="Rhea" id="RHEA:10596"/>
        <dbReference type="Rhea" id="RHEA-COMP:10136"/>
        <dbReference type="Rhea" id="RHEA-COMP:20101"/>
        <dbReference type="ChEBI" id="CHEBI:15378"/>
        <dbReference type="ChEBI" id="CHEBI:30616"/>
        <dbReference type="ChEBI" id="CHEBI:46858"/>
        <dbReference type="ChEBI" id="CHEBI:61978"/>
        <dbReference type="ChEBI" id="CHEBI:456216"/>
        <dbReference type="EC" id="2.7.12.2"/>
    </reaction>
</comment>
<feature type="domain" description="AGC-kinase C-terminal" evidence="15">
    <location>
        <begin position="764"/>
        <end position="895"/>
    </location>
</feature>
<dbReference type="FunFam" id="1.10.510.10:FF:000048">
    <property type="entry name" value="Protein kinase C"/>
    <property type="match status" value="1"/>
</dbReference>
<dbReference type="Proteomes" id="UP001211065">
    <property type="component" value="Unassembled WGS sequence"/>
</dbReference>
<reference evidence="16" key="1">
    <citation type="submission" date="2020-05" db="EMBL/GenBank/DDBJ databases">
        <title>Phylogenomic resolution of chytrid fungi.</title>
        <authorList>
            <person name="Stajich J.E."/>
            <person name="Amses K."/>
            <person name="Simmons R."/>
            <person name="Seto K."/>
            <person name="Myers J."/>
            <person name="Bonds A."/>
            <person name="Quandt C.A."/>
            <person name="Barry K."/>
            <person name="Liu P."/>
            <person name="Grigoriev I."/>
            <person name="Longcore J.E."/>
            <person name="James T.Y."/>
        </authorList>
    </citation>
    <scope>NUCLEOTIDE SEQUENCE</scope>
    <source>
        <strain evidence="16">JEL0476</strain>
    </source>
</reference>
<keyword evidence="1" id="KW-0723">Serine/threonine-protein kinase</keyword>
<evidence type="ECO:0000256" key="10">
    <source>
        <dbReference type="ARBA" id="ARBA00049299"/>
    </source>
</evidence>
<evidence type="ECO:0000256" key="1">
    <source>
        <dbReference type="ARBA" id="ARBA00022527"/>
    </source>
</evidence>
<keyword evidence="3" id="KW-0808">Transferase</keyword>
<dbReference type="Pfam" id="PF00433">
    <property type="entry name" value="Pkinase_C"/>
    <property type="match status" value="1"/>
</dbReference>
<evidence type="ECO:0000256" key="12">
    <source>
        <dbReference type="PROSITE-ProRule" id="PRU10141"/>
    </source>
</evidence>
<dbReference type="EMBL" id="JADGJW010000139">
    <property type="protein sequence ID" value="KAJ3223209.1"/>
    <property type="molecule type" value="Genomic_DNA"/>
</dbReference>
<dbReference type="InterPro" id="IPR000719">
    <property type="entry name" value="Prot_kinase_dom"/>
</dbReference>
<sequence>MSESLSTPTPTPPKKKAPGLKVSMPVGTLQKKSSALNDSNVSKSNKMKLKDKDLEFICELGAGAGGTVTKVLHKPTGTIMARKVVGVAVDGEHEREQTEKKILRELKILRLCESPYTVEFYGAFAHGGDISICMEYIDIGSFDHILGKVGCIPEDIVAKITVSVLKGLMYLYDEKNIVHRDIKPSNILINSVGQVKIADFGVSKELVNGTIAKTFTGTQGYLAPERIAEGRKHSIESDIWSVGLTMMELATGRFPFPPEGQAPLPSVLDLLRYIEEEPALCLPPGRFSEIFEQFVSKCLIKDANLRPLPKVLLAEPFCVKAENDGLNLIEWAKEVKLKLETSESLRKNVFKEIVFTILYFPKKNLQVKKCLLFWLTRLCYISMESGNASEEEADSYEAIDEIFTLDVEEQVEDVAFKTTSPLRRNSSFKITVNSYNADETGFSLSNNATTTTPTLLKKSVGLKDFDFQYVIGKGAYGTTKIFKLLIPLLLLGKVFLVKKRNAQSYYAMKVLKKASLIVHQKDTEQYVSPLFLLCITFILSTLNERNILEAVQHPFIVKLFYAFQTSFKLYLILGYAPGGELFTYLHECKMFSEDQVVFYASELVLALEHLHSLGIIYRDLKPENVLLGEDGHILLTDFGLSKVAVNGARTICGTAEFMAPEIINLDLYLENVKNNKAVPNEPPSYDAAIDFWGLGAMMFDMLTGSPPFTGGNNKKVMENILKKKLFIPNYLTPNSKDILNKLLKKHPKARLQDWKLLKNSNFFKKMNFKNLLAKQIHPPFLPTIQSLDDVSNFSKDFTSMSLNTPPESNTFCSCIATASEEDNVNLQLEKINNSEIDNKAINEKLNFISDKNDCSASNSISSPLNLHLKRCGKNCAVNHFNGFSFVNENFLVDSIVDHLHSDDDE</sequence>
<evidence type="ECO:0000256" key="11">
    <source>
        <dbReference type="ARBA" id="ARBA00051693"/>
    </source>
</evidence>
<dbReference type="Pfam" id="PF00069">
    <property type="entry name" value="Pkinase"/>
    <property type="match status" value="2"/>
</dbReference>
<dbReference type="GO" id="GO:0004674">
    <property type="term" value="F:protein serine/threonine kinase activity"/>
    <property type="evidence" value="ECO:0007669"/>
    <property type="project" value="UniProtKB-KW"/>
</dbReference>
<keyword evidence="4 12" id="KW-0547">Nucleotide-binding</keyword>
<feature type="domain" description="Protein kinase" evidence="14">
    <location>
        <begin position="54"/>
        <end position="318"/>
    </location>
</feature>
<dbReference type="PROSITE" id="PS50011">
    <property type="entry name" value="PROTEIN_KINASE_DOM"/>
    <property type="match status" value="2"/>
</dbReference>
<evidence type="ECO:0000256" key="9">
    <source>
        <dbReference type="ARBA" id="ARBA00049014"/>
    </source>
</evidence>
<dbReference type="SUPFAM" id="SSF56112">
    <property type="entry name" value="Protein kinase-like (PK-like)"/>
    <property type="match status" value="2"/>
</dbReference>
<dbReference type="EC" id="2.7.12.2" evidence="8"/>
<evidence type="ECO:0000256" key="7">
    <source>
        <dbReference type="ARBA" id="ARBA00038035"/>
    </source>
</evidence>
<dbReference type="PROSITE" id="PS00107">
    <property type="entry name" value="PROTEIN_KINASE_ATP"/>
    <property type="match status" value="2"/>
</dbReference>
<dbReference type="InterPro" id="IPR008271">
    <property type="entry name" value="Ser/Thr_kinase_AS"/>
</dbReference>
<evidence type="ECO:0000256" key="3">
    <source>
        <dbReference type="ARBA" id="ARBA00022679"/>
    </source>
</evidence>
<dbReference type="Gene3D" id="1.10.510.10">
    <property type="entry name" value="Transferase(Phosphotransferase) domain 1"/>
    <property type="match status" value="2"/>
</dbReference>
<accession>A0AAD5XX49</accession>
<evidence type="ECO:0000259" key="14">
    <source>
        <dbReference type="PROSITE" id="PS50011"/>
    </source>
</evidence>
<feature type="domain" description="Protein kinase" evidence="14">
    <location>
        <begin position="465"/>
        <end position="763"/>
    </location>
</feature>
<organism evidence="16 17">
    <name type="scientific">Clydaea vesicula</name>
    <dbReference type="NCBI Taxonomy" id="447962"/>
    <lineage>
        <taxon>Eukaryota</taxon>
        <taxon>Fungi</taxon>
        <taxon>Fungi incertae sedis</taxon>
        <taxon>Chytridiomycota</taxon>
        <taxon>Chytridiomycota incertae sedis</taxon>
        <taxon>Chytridiomycetes</taxon>
        <taxon>Lobulomycetales</taxon>
        <taxon>Lobulomycetaceae</taxon>
        <taxon>Clydaea</taxon>
    </lineage>
</organism>
<dbReference type="PANTHER" id="PTHR24351">
    <property type="entry name" value="RIBOSOMAL PROTEIN S6 KINASE"/>
    <property type="match status" value="1"/>
</dbReference>
<dbReference type="InterPro" id="IPR017441">
    <property type="entry name" value="Protein_kinase_ATP_BS"/>
</dbReference>
<comment type="catalytic activity">
    <reaction evidence="10">
        <text>L-threonyl-[protein] + ATP = O-phospho-L-threonyl-[protein] + ADP + H(+)</text>
        <dbReference type="Rhea" id="RHEA:46608"/>
        <dbReference type="Rhea" id="RHEA-COMP:11060"/>
        <dbReference type="Rhea" id="RHEA-COMP:11605"/>
        <dbReference type="ChEBI" id="CHEBI:15378"/>
        <dbReference type="ChEBI" id="CHEBI:30013"/>
        <dbReference type="ChEBI" id="CHEBI:30616"/>
        <dbReference type="ChEBI" id="CHEBI:61977"/>
        <dbReference type="ChEBI" id="CHEBI:456216"/>
        <dbReference type="EC" id="2.7.12.2"/>
    </reaction>
</comment>